<protein>
    <submittedName>
        <fullName evidence="1">Uncharacterized protein</fullName>
    </submittedName>
</protein>
<dbReference type="AlphaFoldDB" id="A0A6G1LDL7"/>
<dbReference type="OrthoDB" id="1431934at2759"/>
<sequence length="200" mass="23650">MASHEEYHDLLDWMPILRRAIEFHLEHSEAFARQVKTRIAQIDEWTRPHAFAGRLDTFPEDLFAQSHVESTMRAVNFLIEARFQWLTDPLVQSLALENFGDYMELDIKTRYALINTFYGSGRLNNAELANQLGFFRLNNARMEHLLGRVDLSHGRFPLFAEAVEFWRAHRDDFERRVLARLPPDYHIPAGFMEIEFQWVV</sequence>
<name>A0A6G1LDL7_9PEZI</name>
<dbReference type="EMBL" id="ML995822">
    <property type="protein sequence ID" value="KAF2770955.1"/>
    <property type="molecule type" value="Genomic_DNA"/>
</dbReference>
<accession>A0A6G1LDL7</accession>
<proteinExistence type="predicted"/>
<evidence type="ECO:0000313" key="1">
    <source>
        <dbReference type="EMBL" id="KAF2770955.1"/>
    </source>
</evidence>
<evidence type="ECO:0000313" key="2">
    <source>
        <dbReference type="Proteomes" id="UP000799436"/>
    </source>
</evidence>
<organism evidence="1 2">
    <name type="scientific">Teratosphaeria nubilosa</name>
    <dbReference type="NCBI Taxonomy" id="161662"/>
    <lineage>
        <taxon>Eukaryota</taxon>
        <taxon>Fungi</taxon>
        <taxon>Dikarya</taxon>
        <taxon>Ascomycota</taxon>
        <taxon>Pezizomycotina</taxon>
        <taxon>Dothideomycetes</taxon>
        <taxon>Dothideomycetidae</taxon>
        <taxon>Mycosphaerellales</taxon>
        <taxon>Teratosphaeriaceae</taxon>
        <taxon>Teratosphaeria</taxon>
    </lineage>
</organism>
<keyword evidence="2" id="KW-1185">Reference proteome</keyword>
<gene>
    <name evidence="1" type="ORF">EJ03DRAFT_326024</name>
</gene>
<reference evidence="1" key="1">
    <citation type="journal article" date="2020" name="Stud. Mycol.">
        <title>101 Dothideomycetes genomes: a test case for predicting lifestyles and emergence of pathogens.</title>
        <authorList>
            <person name="Haridas S."/>
            <person name="Albert R."/>
            <person name="Binder M."/>
            <person name="Bloem J."/>
            <person name="Labutti K."/>
            <person name="Salamov A."/>
            <person name="Andreopoulos B."/>
            <person name="Baker S."/>
            <person name="Barry K."/>
            <person name="Bills G."/>
            <person name="Bluhm B."/>
            <person name="Cannon C."/>
            <person name="Castanera R."/>
            <person name="Culley D."/>
            <person name="Daum C."/>
            <person name="Ezra D."/>
            <person name="Gonzalez J."/>
            <person name="Henrissat B."/>
            <person name="Kuo A."/>
            <person name="Liang C."/>
            <person name="Lipzen A."/>
            <person name="Lutzoni F."/>
            <person name="Magnuson J."/>
            <person name="Mondo S."/>
            <person name="Nolan M."/>
            <person name="Ohm R."/>
            <person name="Pangilinan J."/>
            <person name="Park H.-J."/>
            <person name="Ramirez L."/>
            <person name="Alfaro M."/>
            <person name="Sun H."/>
            <person name="Tritt A."/>
            <person name="Yoshinaga Y."/>
            <person name="Zwiers L.-H."/>
            <person name="Turgeon B."/>
            <person name="Goodwin S."/>
            <person name="Spatafora J."/>
            <person name="Crous P."/>
            <person name="Grigoriev I."/>
        </authorList>
    </citation>
    <scope>NUCLEOTIDE SEQUENCE</scope>
    <source>
        <strain evidence="1">CBS 116005</strain>
    </source>
</reference>
<dbReference type="Proteomes" id="UP000799436">
    <property type="component" value="Unassembled WGS sequence"/>
</dbReference>